<reference evidence="3" key="1">
    <citation type="submission" date="2016-11" db="EMBL/GenBank/DDBJ databases">
        <authorList>
            <person name="Varghese N."/>
            <person name="Submissions S."/>
        </authorList>
    </citation>
    <scope>NUCLEOTIDE SEQUENCE [LARGE SCALE GENOMIC DNA]</scope>
    <source>
        <strain evidence="3">DSM 24724</strain>
    </source>
</reference>
<keyword evidence="1" id="KW-0812">Transmembrane</keyword>
<evidence type="ECO:0000256" key="1">
    <source>
        <dbReference type="SAM" id="Phobius"/>
    </source>
</evidence>
<accession>A0A1M7F6X6</accession>
<sequence length="137" mass="16379">MFFTLTHDQVQFQYGSNRWQYNFNEIAELGLLKKKKTYLLENSAFISVTALAYYCMVFSNLSELYYIGPTLLAYTILIILRFHNNKEFDYYVIVRDIYKKETKVKINRQDRPVIGKQIDQYLSCNFDRLLKKAKTNL</sequence>
<dbReference type="OrthoDB" id="1356850at2"/>
<dbReference type="AlphaFoldDB" id="A0A1M7F6X6"/>
<name>A0A1M7F6X6_9FLAO</name>
<dbReference type="Proteomes" id="UP000184028">
    <property type="component" value="Unassembled WGS sequence"/>
</dbReference>
<keyword evidence="1" id="KW-1133">Transmembrane helix</keyword>
<feature type="transmembrane region" description="Helical" evidence="1">
    <location>
        <begin position="39"/>
        <end position="59"/>
    </location>
</feature>
<gene>
    <name evidence="2" type="ORF">SAMN05444484_103239</name>
</gene>
<evidence type="ECO:0000313" key="3">
    <source>
        <dbReference type="Proteomes" id="UP000184028"/>
    </source>
</evidence>
<protein>
    <submittedName>
        <fullName evidence="2">Uncharacterized protein</fullName>
    </submittedName>
</protein>
<keyword evidence="1" id="KW-0472">Membrane</keyword>
<organism evidence="2 3">
    <name type="scientific">Flavobacterium chilense</name>
    <dbReference type="NCBI Taxonomy" id="946677"/>
    <lineage>
        <taxon>Bacteria</taxon>
        <taxon>Pseudomonadati</taxon>
        <taxon>Bacteroidota</taxon>
        <taxon>Flavobacteriia</taxon>
        <taxon>Flavobacteriales</taxon>
        <taxon>Flavobacteriaceae</taxon>
        <taxon>Flavobacterium</taxon>
    </lineage>
</organism>
<feature type="transmembrane region" description="Helical" evidence="1">
    <location>
        <begin position="65"/>
        <end position="82"/>
    </location>
</feature>
<proteinExistence type="predicted"/>
<dbReference type="STRING" id="946677.SAMN05444484_103239"/>
<evidence type="ECO:0000313" key="2">
    <source>
        <dbReference type="EMBL" id="SHL99417.1"/>
    </source>
</evidence>
<dbReference type="EMBL" id="FRBT01000003">
    <property type="protein sequence ID" value="SHL99417.1"/>
    <property type="molecule type" value="Genomic_DNA"/>
</dbReference>
<keyword evidence="3" id="KW-1185">Reference proteome</keyword>
<dbReference type="RefSeq" id="WP_068842500.1">
    <property type="nucleotide sequence ID" value="NZ_FRBT01000003.1"/>
</dbReference>